<keyword evidence="2" id="KW-0472">Membrane</keyword>
<feature type="transmembrane region" description="Helical" evidence="2">
    <location>
        <begin position="27"/>
        <end position="60"/>
    </location>
</feature>
<evidence type="ECO:0000313" key="4">
    <source>
        <dbReference type="Proteomes" id="UP000324678"/>
    </source>
</evidence>
<keyword evidence="2" id="KW-1133">Transmembrane helix</keyword>
<evidence type="ECO:0000256" key="2">
    <source>
        <dbReference type="SAM" id="Phobius"/>
    </source>
</evidence>
<accession>A0A5C1YEU6</accession>
<evidence type="ECO:0000256" key="1">
    <source>
        <dbReference type="SAM" id="MobiDB-lite"/>
    </source>
</evidence>
<evidence type="ECO:0000313" key="3">
    <source>
        <dbReference type="EMBL" id="QEO14005.1"/>
    </source>
</evidence>
<keyword evidence="2" id="KW-0812">Transmembrane</keyword>
<name>A0A5C1YEU6_9MICO</name>
<keyword evidence="4" id="KW-1185">Reference proteome</keyword>
<dbReference type="Proteomes" id="UP000324678">
    <property type="component" value="Chromosome"/>
</dbReference>
<protein>
    <submittedName>
        <fullName evidence="3">Uncharacterized protein</fullName>
    </submittedName>
</protein>
<dbReference type="AlphaFoldDB" id="A0A5C1YEU6"/>
<proteinExistence type="predicted"/>
<gene>
    <name evidence="3" type="ORF">FLP10_05890</name>
</gene>
<dbReference type="RefSeq" id="WP_149160027.1">
    <property type="nucleotide sequence ID" value="NZ_CP043505.1"/>
</dbReference>
<reference evidence="3 4" key="1">
    <citation type="submission" date="2019-09" db="EMBL/GenBank/DDBJ databases">
        <title>Genome sequencing of strain KACC 19306.</title>
        <authorList>
            <person name="Heo J."/>
            <person name="Kim S.-J."/>
            <person name="Kim J.-S."/>
            <person name="Hong S.-B."/>
            <person name="Kwon S.-W."/>
        </authorList>
    </citation>
    <scope>NUCLEOTIDE SEQUENCE [LARGE SCALE GENOMIC DNA]</scope>
    <source>
        <strain evidence="3 4">KACC 19306</strain>
    </source>
</reference>
<organism evidence="3 4">
    <name type="scientific">Agromyces intestinalis</name>
    <dbReference type="NCBI Taxonomy" id="2592652"/>
    <lineage>
        <taxon>Bacteria</taxon>
        <taxon>Bacillati</taxon>
        <taxon>Actinomycetota</taxon>
        <taxon>Actinomycetes</taxon>
        <taxon>Micrococcales</taxon>
        <taxon>Microbacteriaceae</taxon>
        <taxon>Agromyces</taxon>
    </lineage>
</organism>
<feature type="region of interest" description="Disordered" evidence="1">
    <location>
        <begin position="1"/>
        <end position="23"/>
    </location>
</feature>
<dbReference type="KEGG" id="ail:FLP10_05890"/>
<sequence length="257" mass="26708">MTAAPPTIGMPVPPQPQPPRPPRKPGFGWAMALAIVVTALPVILVPVYVVGVLATTFATIAAVQSEVRDQADGTGLGIDSEAGSDPTDLAVGPDLPVDLPFDVEVPEGVYAGVNDTLTAVDAWTPTTEGAIGYLGYTNASTGCAVSYENGSLPDEIDRSQGDQATSHGFIEWMFDTEPDPDSFTTSIVHGDVVGEPVGEAEAVIEYFTTDASQIAVIARTFSPAGEGVMIYVECPTTESLDEALSGDVATHLTLSLI</sequence>
<dbReference type="OrthoDB" id="9795789at2"/>
<dbReference type="EMBL" id="CP043505">
    <property type="protein sequence ID" value="QEO14005.1"/>
    <property type="molecule type" value="Genomic_DNA"/>
</dbReference>
<feature type="compositionally biased region" description="Low complexity" evidence="1">
    <location>
        <begin position="1"/>
        <end position="10"/>
    </location>
</feature>
<feature type="compositionally biased region" description="Pro residues" evidence="1">
    <location>
        <begin position="11"/>
        <end position="20"/>
    </location>
</feature>